<keyword evidence="3" id="KW-1185">Reference proteome</keyword>
<comment type="caution">
    <text evidence="2">The sequence shown here is derived from an EMBL/GenBank/DDBJ whole genome shotgun (WGS) entry which is preliminary data.</text>
</comment>
<name>A0A833VLR4_9POAL</name>
<evidence type="ECO:0000313" key="3">
    <source>
        <dbReference type="Proteomes" id="UP000623129"/>
    </source>
</evidence>
<feature type="compositionally biased region" description="Low complexity" evidence="1">
    <location>
        <begin position="57"/>
        <end position="72"/>
    </location>
</feature>
<dbReference type="EMBL" id="SWLB01000016">
    <property type="protein sequence ID" value="KAF3328049.1"/>
    <property type="molecule type" value="Genomic_DNA"/>
</dbReference>
<evidence type="ECO:0000313" key="2">
    <source>
        <dbReference type="EMBL" id="KAF3328049.1"/>
    </source>
</evidence>
<feature type="region of interest" description="Disordered" evidence="1">
    <location>
        <begin position="52"/>
        <end position="92"/>
    </location>
</feature>
<sequence>MASPAPPTSASFVLVVHPLPSHLLPAKPSISTFSPTSVIEIGAAMDRFAELTEDTTETSSHVSQSHHVSIESNSEFDFRSKSSGSDQEEVKDYFMDREGTGPLTHRRAFLRSIFVNLTSKRTRSDLPSSPSAIHHFKLLFFFQI</sequence>
<gene>
    <name evidence="2" type="ORF">FCM35_KLT06655</name>
</gene>
<reference evidence="2" key="1">
    <citation type="submission" date="2020-01" db="EMBL/GenBank/DDBJ databases">
        <title>Genome sequence of Kobresia littledalei, the first chromosome-level genome in the family Cyperaceae.</title>
        <authorList>
            <person name="Qu G."/>
        </authorList>
    </citation>
    <scope>NUCLEOTIDE SEQUENCE</scope>
    <source>
        <strain evidence="2">C.B.Clarke</strain>
        <tissue evidence="2">Leaf</tissue>
    </source>
</reference>
<dbReference type="AlphaFoldDB" id="A0A833VLR4"/>
<accession>A0A833VLR4</accession>
<dbReference type="Proteomes" id="UP000623129">
    <property type="component" value="Unassembled WGS sequence"/>
</dbReference>
<evidence type="ECO:0000256" key="1">
    <source>
        <dbReference type="SAM" id="MobiDB-lite"/>
    </source>
</evidence>
<organism evidence="2 3">
    <name type="scientific">Carex littledalei</name>
    <dbReference type="NCBI Taxonomy" id="544730"/>
    <lineage>
        <taxon>Eukaryota</taxon>
        <taxon>Viridiplantae</taxon>
        <taxon>Streptophyta</taxon>
        <taxon>Embryophyta</taxon>
        <taxon>Tracheophyta</taxon>
        <taxon>Spermatophyta</taxon>
        <taxon>Magnoliopsida</taxon>
        <taxon>Liliopsida</taxon>
        <taxon>Poales</taxon>
        <taxon>Cyperaceae</taxon>
        <taxon>Cyperoideae</taxon>
        <taxon>Cariceae</taxon>
        <taxon>Carex</taxon>
        <taxon>Carex subgen. Euthyceras</taxon>
    </lineage>
</organism>
<protein>
    <submittedName>
        <fullName evidence="2">Uncharacterized protein</fullName>
    </submittedName>
</protein>
<proteinExistence type="predicted"/>